<evidence type="ECO:0000313" key="2">
    <source>
        <dbReference type="EMBL" id="CAA2968424.1"/>
    </source>
</evidence>
<dbReference type="Gramene" id="OE9A020880T1">
    <property type="protein sequence ID" value="OE9A020880C1"/>
    <property type="gene ID" value="OE9A020880"/>
</dbReference>
<dbReference type="AlphaFoldDB" id="A0A8S0QSJ5"/>
<comment type="caution">
    <text evidence="2">The sequence shown here is derived from an EMBL/GenBank/DDBJ whole genome shotgun (WGS) entry which is preliminary data.</text>
</comment>
<dbReference type="EMBL" id="CACTIH010001907">
    <property type="protein sequence ID" value="CAA2968424.1"/>
    <property type="molecule type" value="Genomic_DNA"/>
</dbReference>
<proteinExistence type="predicted"/>
<dbReference type="SUPFAM" id="SSF81606">
    <property type="entry name" value="PP2C-like"/>
    <property type="match status" value="1"/>
</dbReference>
<evidence type="ECO:0000313" key="3">
    <source>
        <dbReference type="Proteomes" id="UP000594638"/>
    </source>
</evidence>
<dbReference type="Pfam" id="PF00481">
    <property type="entry name" value="PP2C"/>
    <property type="match status" value="1"/>
</dbReference>
<protein>
    <submittedName>
        <fullName evidence="2">Probable phosphatase 2C 47</fullName>
    </submittedName>
</protein>
<keyword evidence="3" id="KW-1185">Reference proteome</keyword>
<evidence type="ECO:0000259" key="1">
    <source>
        <dbReference type="Pfam" id="PF00481"/>
    </source>
</evidence>
<name>A0A8S0QSJ5_OLEEU</name>
<dbReference type="Proteomes" id="UP000594638">
    <property type="component" value="Unassembled WGS sequence"/>
</dbReference>
<organism evidence="2 3">
    <name type="scientific">Olea europaea subsp. europaea</name>
    <dbReference type="NCBI Taxonomy" id="158383"/>
    <lineage>
        <taxon>Eukaryota</taxon>
        <taxon>Viridiplantae</taxon>
        <taxon>Streptophyta</taxon>
        <taxon>Embryophyta</taxon>
        <taxon>Tracheophyta</taxon>
        <taxon>Spermatophyta</taxon>
        <taxon>Magnoliopsida</taxon>
        <taxon>eudicotyledons</taxon>
        <taxon>Gunneridae</taxon>
        <taxon>Pentapetalae</taxon>
        <taxon>asterids</taxon>
        <taxon>lamiids</taxon>
        <taxon>Lamiales</taxon>
        <taxon>Oleaceae</taxon>
        <taxon>Oleeae</taxon>
        <taxon>Olea</taxon>
    </lineage>
</organism>
<dbReference type="InterPro" id="IPR001932">
    <property type="entry name" value="PPM-type_phosphatase-like_dom"/>
</dbReference>
<sequence length="96" mass="10695">MVANLQLTKILIRFQVFDGHGGFDAAVFTRKNILKFVLEDTKFSARVKSAVKNAFMKAVYALANAKSLDRSFGTTALIALMLGSYTPRIMQGYDNR</sequence>
<dbReference type="Gene3D" id="3.60.40.10">
    <property type="entry name" value="PPM-type phosphatase domain"/>
    <property type="match status" value="1"/>
</dbReference>
<gene>
    <name evidence="2" type="ORF">OLEA9_A020880</name>
</gene>
<feature type="domain" description="PPM-type phosphatase" evidence="1">
    <location>
        <begin position="14"/>
        <end position="83"/>
    </location>
</feature>
<reference evidence="2 3" key="1">
    <citation type="submission" date="2019-12" db="EMBL/GenBank/DDBJ databases">
        <authorList>
            <person name="Alioto T."/>
            <person name="Alioto T."/>
            <person name="Gomez Garrido J."/>
        </authorList>
    </citation>
    <scope>NUCLEOTIDE SEQUENCE [LARGE SCALE GENOMIC DNA]</scope>
</reference>
<dbReference type="InterPro" id="IPR036457">
    <property type="entry name" value="PPM-type-like_dom_sf"/>
</dbReference>
<accession>A0A8S0QSJ5</accession>
<dbReference type="OrthoDB" id="1724979at2759"/>